<dbReference type="OrthoDB" id="3918601at2759"/>
<feature type="transmembrane region" description="Helical" evidence="1">
    <location>
        <begin position="120"/>
        <end position="142"/>
    </location>
</feature>
<protein>
    <recommendedName>
        <fullName evidence="2">Rhodopsin domain-containing protein</fullName>
    </recommendedName>
</protein>
<dbReference type="PANTHER" id="PTHR38794:SF1">
    <property type="entry name" value="INTEGRAL MEMBRANE PROTEIN"/>
    <property type="match status" value="1"/>
</dbReference>
<dbReference type="Pfam" id="PF20684">
    <property type="entry name" value="Fung_rhodopsin"/>
    <property type="match status" value="1"/>
</dbReference>
<sequence>MDKSITPAIKVMTLFLLITSILVVIARGITKAVIVRSVSLDDYLIALSLLFNIGQSVAVFFQAENGYGMPSKTLSLSSLSSELKSEYAAGLLYILSLLFAKLAVLALVKTITPNRWDHRASYSLAALVFLWATTGEFAAAFMCHVPNAWDWPNGQCNDRHAFWNYLEITNILTDTALMVLSLIMISRVQTSMAKKASIFSFFALRIIVIVACVCKLVFWNRTPDPTDPTVDTWPATICTQIIQCLSISSTCFLYLKPFLDSVESGFIRSDDLRRRGSDYKSGSAYTGRNVFLVDSVGRSKGDGMRMKSFSKPHYAADIEGGDAANRDDSESQHSRTQIIKETRTFAVETFPNLQDTSPYRSDDAY</sequence>
<evidence type="ECO:0000259" key="2">
    <source>
        <dbReference type="Pfam" id="PF20684"/>
    </source>
</evidence>
<dbReference type="EMBL" id="CAJPDR010000159">
    <property type="protein sequence ID" value="CAF9922660.1"/>
    <property type="molecule type" value="Genomic_DNA"/>
</dbReference>
<keyword evidence="1" id="KW-0812">Transmembrane</keyword>
<organism evidence="3 4">
    <name type="scientific">Alectoria fallacina</name>
    <dbReference type="NCBI Taxonomy" id="1903189"/>
    <lineage>
        <taxon>Eukaryota</taxon>
        <taxon>Fungi</taxon>
        <taxon>Dikarya</taxon>
        <taxon>Ascomycota</taxon>
        <taxon>Pezizomycotina</taxon>
        <taxon>Lecanoromycetes</taxon>
        <taxon>OSLEUM clade</taxon>
        <taxon>Lecanoromycetidae</taxon>
        <taxon>Lecanorales</taxon>
        <taxon>Lecanorineae</taxon>
        <taxon>Parmeliaceae</taxon>
        <taxon>Alectoria</taxon>
    </lineage>
</organism>
<keyword evidence="1" id="KW-1133">Transmembrane helix</keyword>
<dbReference type="AlphaFoldDB" id="A0A8H3IJ06"/>
<evidence type="ECO:0000313" key="3">
    <source>
        <dbReference type="EMBL" id="CAF9922660.1"/>
    </source>
</evidence>
<feature type="transmembrane region" description="Helical" evidence="1">
    <location>
        <begin position="87"/>
        <end position="108"/>
    </location>
</feature>
<feature type="transmembrane region" description="Helical" evidence="1">
    <location>
        <begin position="42"/>
        <end position="63"/>
    </location>
</feature>
<keyword evidence="4" id="KW-1185">Reference proteome</keyword>
<feature type="transmembrane region" description="Helical" evidence="1">
    <location>
        <begin position="12"/>
        <end position="30"/>
    </location>
</feature>
<comment type="caution">
    <text evidence="3">The sequence shown here is derived from an EMBL/GenBank/DDBJ whole genome shotgun (WGS) entry which is preliminary data.</text>
</comment>
<evidence type="ECO:0000256" key="1">
    <source>
        <dbReference type="SAM" id="Phobius"/>
    </source>
</evidence>
<proteinExistence type="predicted"/>
<dbReference type="InterPro" id="IPR049326">
    <property type="entry name" value="Rhodopsin_dom_fungi"/>
</dbReference>
<evidence type="ECO:0000313" key="4">
    <source>
        <dbReference type="Proteomes" id="UP000664203"/>
    </source>
</evidence>
<feature type="transmembrane region" description="Helical" evidence="1">
    <location>
        <begin position="162"/>
        <end position="185"/>
    </location>
</feature>
<feature type="transmembrane region" description="Helical" evidence="1">
    <location>
        <begin position="197"/>
        <end position="218"/>
    </location>
</feature>
<dbReference type="PANTHER" id="PTHR38794">
    <property type="entry name" value="INTEGRAL MEMBRANE PROTEIN"/>
    <property type="match status" value="1"/>
</dbReference>
<keyword evidence="1" id="KW-0472">Membrane</keyword>
<name>A0A8H3IJ06_9LECA</name>
<feature type="domain" description="Rhodopsin" evidence="2">
    <location>
        <begin position="27"/>
        <end position="259"/>
    </location>
</feature>
<dbReference type="Proteomes" id="UP000664203">
    <property type="component" value="Unassembled WGS sequence"/>
</dbReference>
<gene>
    <name evidence="3" type="ORF">ALECFALPRED_002138</name>
</gene>
<reference evidence="3" key="1">
    <citation type="submission" date="2021-03" db="EMBL/GenBank/DDBJ databases">
        <authorList>
            <person name="Tagirdzhanova G."/>
        </authorList>
    </citation>
    <scope>NUCLEOTIDE SEQUENCE</scope>
</reference>
<accession>A0A8H3IJ06</accession>